<accession>A0A378MGB3</accession>
<evidence type="ECO:0000313" key="2">
    <source>
        <dbReference type="Proteomes" id="UP000254879"/>
    </source>
</evidence>
<dbReference type="InterPro" id="IPR051532">
    <property type="entry name" value="Ester_Hydrolysis_Enzymes"/>
</dbReference>
<dbReference type="Proteomes" id="UP000254879">
    <property type="component" value="Unassembled WGS sequence"/>
</dbReference>
<gene>
    <name evidence="1" type="ORF">NCTC10815_00062</name>
</gene>
<organism evidence="1 2">
    <name type="scientific">Listeria grayi</name>
    <name type="common">Listeria murrayi</name>
    <dbReference type="NCBI Taxonomy" id="1641"/>
    <lineage>
        <taxon>Bacteria</taxon>
        <taxon>Bacillati</taxon>
        <taxon>Bacillota</taxon>
        <taxon>Bacilli</taxon>
        <taxon>Bacillales</taxon>
        <taxon>Listeriaceae</taxon>
        <taxon>Listeria</taxon>
    </lineage>
</organism>
<proteinExistence type="predicted"/>
<dbReference type="EMBL" id="UGPG01000001">
    <property type="protein sequence ID" value="STY42815.1"/>
    <property type="molecule type" value="Genomic_DNA"/>
</dbReference>
<dbReference type="PANTHER" id="PTHR30383">
    <property type="entry name" value="THIOESTERASE 1/PROTEASE 1/LYSOPHOSPHOLIPASE L1"/>
    <property type="match status" value="1"/>
</dbReference>
<name>A0A378MGB3_LISGR</name>
<dbReference type="PANTHER" id="PTHR30383:SF27">
    <property type="entry name" value="SPORE GERMINATION LIPASE LIPC"/>
    <property type="match status" value="1"/>
</dbReference>
<dbReference type="Pfam" id="PF00657">
    <property type="entry name" value="Lipase_GDSL"/>
    <property type="match status" value="1"/>
</dbReference>
<dbReference type="InterPro" id="IPR001087">
    <property type="entry name" value="GDSL"/>
</dbReference>
<protein>
    <submittedName>
        <fullName evidence="1">GDSL-like Lipase/Acylhydrolase</fullName>
    </submittedName>
</protein>
<sequence>MKKLKKRTIIVLLTVILIFAAAAIAFSFWKQPLKKEVAPKKTPIHLVAMGDSLTEGIGDETKAGGYVGIIKEDLAKDKQVTKITTKNYGVMGNKIDQLSKRFNTQPNFQKDVKQANIITITIGGNDVMKILKSRLLNTKVSDFSTGNKHFQKQLKDLLKAIRKENSRAPIYLVGIYNPYTTYFGDIKEFEEIISAWNAKSKETLQTVPNAHFIPIADKIETFDKKWQNKPNPLLAKDHFHPNRKGYEKIATALEKSIRKQLRANKIPLYAVK</sequence>
<evidence type="ECO:0000313" key="1">
    <source>
        <dbReference type="EMBL" id="STY42815.1"/>
    </source>
</evidence>
<dbReference type="SUPFAM" id="SSF52266">
    <property type="entry name" value="SGNH hydrolase"/>
    <property type="match status" value="1"/>
</dbReference>
<dbReference type="AlphaFoldDB" id="A0A378MGB3"/>
<dbReference type="RefSeq" id="WP_115345472.1">
    <property type="nucleotide sequence ID" value="NZ_UGPG01000001.1"/>
</dbReference>
<dbReference type="InterPro" id="IPR036514">
    <property type="entry name" value="SGNH_hydro_sf"/>
</dbReference>
<dbReference type="GO" id="GO:0004622">
    <property type="term" value="F:phosphatidylcholine lysophospholipase activity"/>
    <property type="evidence" value="ECO:0007669"/>
    <property type="project" value="TreeGrafter"/>
</dbReference>
<reference evidence="1 2" key="1">
    <citation type="submission" date="2018-06" db="EMBL/GenBank/DDBJ databases">
        <authorList>
            <consortium name="Pathogen Informatics"/>
            <person name="Doyle S."/>
        </authorList>
    </citation>
    <scope>NUCLEOTIDE SEQUENCE [LARGE SCALE GENOMIC DNA]</scope>
    <source>
        <strain evidence="2">NCTC 10815</strain>
    </source>
</reference>
<dbReference type="Gene3D" id="3.40.50.1110">
    <property type="entry name" value="SGNH hydrolase"/>
    <property type="match status" value="1"/>
</dbReference>
<keyword evidence="1" id="KW-0378">Hydrolase</keyword>
<dbReference type="CDD" id="cd04506">
    <property type="entry name" value="SGNH_hydrolase_YpmR_like"/>
    <property type="match status" value="1"/>
</dbReference>